<comment type="subcellular location">
    <subcellularLocation>
        <location evidence="1">Membrane</location>
        <topology evidence="1">Multi-pass membrane protein</topology>
    </subcellularLocation>
</comment>
<feature type="transmembrane region" description="Helical" evidence="9">
    <location>
        <begin position="166"/>
        <end position="188"/>
    </location>
</feature>
<feature type="transmembrane region" description="Helical" evidence="9">
    <location>
        <begin position="410"/>
        <end position="435"/>
    </location>
</feature>
<dbReference type="SUPFAM" id="SSF81321">
    <property type="entry name" value="Family A G protein-coupled receptor-like"/>
    <property type="match status" value="1"/>
</dbReference>
<evidence type="ECO:0000256" key="2">
    <source>
        <dbReference type="ARBA" id="ARBA00022692"/>
    </source>
</evidence>
<dbReference type="Gene3D" id="1.20.1070.10">
    <property type="entry name" value="Rhodopsin 7-helix transmembrane proteins"/>
    <property type="match status" value="1"/>
</dbReference>
<keyword evidence="5 9" id="KW-0472">Membrane</keyword>
<evidence type="ECO:0000256" key="8">
    <source>
        <dbReference type="RuleBase" id="RU000688"/>
    </source>
</evidence>
<keyword evidence="7 8" id="KW-0807">Transducer</keyword>
<dbReference type="GO" id="GO:0016020">
    <property type="term" value="C:membrane"/>
    <property type="evidence" value="ECO:0007669"/>
    <property type="project" value="UniProtKB-SubCell"/>
</dbReference>
<keyword evidence="2 8" id="KW-0812">Transmembrane</keyword>
<keyword evidence="6 8" id="KW-0675">Receptor</keyword>
<protein>
    <recommendedName>
        <fullName evidence="10">G-protein coupled receptors family 1 profile domain-containing protein</fullName>
    </recommendedName>
</protein>
<dbReference type="Proteomes" id="UP001634394">
    <property type="component" value="Unassembled WGS sequence"/>
</dbReference>
<feature type="domain" description="G-protein coupled receptors family 1 profile" evidence="10">
    <location>
        <begin position="67"/>
        <end position="432"/>
    </location>
</feature>
<comment type="similarity">
    <text evidence="8">Belongs to the G-protein coupled receptor 1 family.</text>
</comment>
<evidence type="ECO:0000256" key="1">
    <source>
        <dbReference type="ARBA" id="ARBA00004141"/>
    </source>
</evidence>
<gene>
    <name evidence="11" type="ORF">ACJMK2_003949</name>
</gene>
<evidence type="ECO:0000313" key="11">
    <source>
        <dbReference type="EMBL" id="KAL3891699.1"/>
    </source>
</evidence>
<keyword evidence="3 9" id="KW-1133">Transmembrane helix</keyword>
<accession>A0ABD3XZR2</accession>
<feature type="transmembrane region" description="Helical" evidence="9">
    <location>
        <begin position="373"/>
        <end position="398"/>
    </location>
</feature>
<evidence type="ECO:0000256" key="9">
    <source>
        <dbReference type="SAM" id="Phobius"/>
    </source>
</evidence>
<evidence type="ECO:0000256" key="5">
    <source>
        <dbReference type="ARBA" id="ARBA00023136"/>
    </source>
</evidence>
<reference evidence="11 12" key="1">
    <citation type="submission" date="2024-11" db="EMBL/GenBank/DDBJ databases">
        <title>Chromosome-level genome assembly of the freshwater bivalve Anodonta woodiana.</title>
        <authorList>
            <person name="Chen X."/>
        </authorList>
    </citation>
    <scope>NUCLEOTIDE SEQUENCE [LARGE SCALE GENOMIC DNA]</scope>
    <source>
        <strain evidence="11">MN2024</strain>
        <tissue evidence="11">Gills</tissue>
    </source>
</reference>
<dbReference type="GO" id="GO:0004930">
    <property type="term" value="F:G protein-coupled receptor activity"/>
    <property type="evidence" value="ECO:0007669"/>
    <property type="project" value="UniProtKB-KW"/>
</dbReference>
<dbReference type="CDD" id="cd00637">
    <property type="entry name" value="7tm_classA_rhodopsin-like"/>
    <property type="match status" value="1"/>
</dbReference>
<keyword evidence="12" id="KW-1185">Reference proteome</keyword>
<evidence type="ECO:0000259" key="10">
    <source>
        <dbReference type="PROSITE" id="PS50262"/>
    </source>
</evidence>
<evidence type="ECO:0000256" key="7">
    <source>
        <dbReference type="ARBA" id="ARBA00023224"/>
    </source>
</evidence>
<comment type="caution">
    <text evidence="11">The sequence shown here is derived from an EMBL/GenBank/DDBJ whole genome shotgun (WGS) entry which is preliminary data.</text>
</comment>
<dbReference type="PROSITE" id="PS50262">
    <property type="entry name" value="G_PROTEIN_RECEP_F1_2"/>
    <property type="match status" value="1"/>
</dbReference>
<dbReference type="InterPro" id="IPR000276">
    <property type="entry name" value="GPCR_Rhodpsn"/>
</dbReference>
<evidence type="ECO:0000256" key="3">
    <source>
        <dbReference type="ARBA" id="ARBA00022989"/>
    </source>
</evidence>
<feature type="transmembrane region" description="Helical" evidence="9">
    <location>
        <begin position="50"/>
        <end position="74"/>
    </location>
</feature>
<dbReference type="PRINTS" id="PR00237">
    <property type="entry name" value="GPCRRHODOPSN"/>
</dbReference>
<proteinExistence type="inferred from homology"/>
<dbReference type="PROSITE" id="PS00237">
    <property type="entry name" value="G_PROTEIN_RECEP_F1_1"/>
    <property type="match status" value="1"/>
</dbReference>
<dbReference type="AlphaFoldDB" id="A0ABD3XZR2"/>
<dbReference type="EMBL" id="JBJQND010000001">
    <property type="protein sequence ID" value="KAL3891699.1"/>
    <property type="molecule type" value="Genomic_DNA"/>
</dbReference>
<evidence type="ECO:0000313" key="12">
    <source>
        <dbReference type="Proteomes" id="UP001634394"/>
    </source>
</evidence>
<dbReference type="Pfam" id="PF00001">
    <property type="entry name" value="7tm_1"/>
    <property type="match status" value="1"/>
</dbReference>
<dbReference type="InterPro" id="IPR017452">
    <property type="entry name" value="GPCR_Rhodpsn_7TM"/>
</dbReference>
<evidence type="ECO:0000256" key="4">
    <source>
        <dbReference type="ARBA" id="ARBA00023040"/>
    </source>
</evidence>
<sequence length="452" mass="51875">MDYILSTTTNRTEELQSTMKGNVHENVTQTATMNTYYSLEEINDKVAHLYLIPSIFVGILMFIGVIGNGLVLYIYILKFKASNHRVFILGLSSVDFITCSIGMPFVIFDFRYSIIFYAVSVCKILRFVNYFMCSSSAFILTAIAVDRYRKICLPGRKQMSLSVARMSCCISVTLALAISWPAPVLYGYSTAETGYGNLTGVSCQTEDKFKDTSYQAYFNFMLLVLMFCLFFVLTALYSLIARQIYNHGKNARQRCSHKTGNNEGHVAFLQRFKRIQIVVNDKKSIEKDIDDSSQVDNITASEKPTLPCAEKENGSNININSISDSLTKAFSASNPSKMKTRNKYKNTLRYSRKLDSLEKCAQRKYRRLFRTTYMLLIISVFFFISYFPHIFIHILTFVKKDFVSSMSNTWYVVYVVFLYSFFVNNVANPLIYGFCDSEFRKELRNLCNPGRL</sequence>
<feature type="transmembrane region" description="Helical" evidence="9">
    <location>
        <begin position="216"/>
        <end position="240"/>
    </location>
</feature>
<feature type="transmembrane region" description="Helical" evidence="9">
    <location>
        <begin position="127"/>
        <end position="145"/>
    </location>
</feature>
<name>A0ABD3XZR2_SINWO</name>
<dbReference type="PANTHER" id="PTHR24238">
    <property type="entry name" value="G-PROTEIN COUPLED RECEPTOR"/>
    <property type="match status" value="1"/>
</dbReference>
<organism evidence="11 12">
    <name type="scientific">Sinanodonta woodiana</name>
    <name type="common">Chinese pond mussel</name>
    <name type="synonym">Anodonta woodiana</name>
    <dbReference type="NCBI Taxonomy" id="1069815"/>
    <lineage>
        <taxon>Eukaryota</taxon>
        <taxon>Metazoa</taxon>
        <taxon>Spiralia</taxon>
        <taxon>Lophotrochozoa</taxon>
        <taxon>Mollusca</taxon>
        <taxon>Bivalvia</taxon>
        <taxon>Autobranchia</taxon>
        <taxon>Heteroconchia</taxon>
        <taxon>Palaeoheterodonta</taxon>
        <taxon>Unionida</taxon>
        <taxon>Unionoidea</taxon>
        <taxon>Unionidae</taxon>
        <taxon>Unioninae</taxon>
        <taxon>Sinanodonta</taxon>
    </lineage>
</organism>
<keyword evidence="4 8" id="KW-0297">G-protein coupled receptor</keyword>
<feature type="transmembrane region" description="Helical" evidence="9">
    <location>
        <begin position="86"/>
        <end position="107"/>
    </location>
</feature>
<evidence type="ECO:0000256" key="6">
    <source>
        <dbReference type="ARBA" id="ARBA00023170"/>
    </source>
</evidence>
<dbReference type="PANTHER" id="PTHR24238:SF47">
    <property type="entry name" value="ECDYSTEROIDS_DOPAMINE RECEPTOR-RELATED"/>
    <property type="match status" value="1"/>
</dbReference>